<dbReference type="InterPro" id="IPR005514">
    <property type="entry name" value="DUF316"/>
</dbReference>
<keyword evidence="1" id="KW-0732">Signal</keyword>
<reference evidence="2" key="1">
    <citation type="submission" date="2020-10" db="EMBL/GenBank/DDBJ databases">
        <authorList>
            <person name="Kikuchi T."/>
        </authorList>
    </citation>
    <scope>NUCLEOTIDE SEQUENCE</scope>
    <source>
        <strain evidence="2">NKZ352</strain>
    </source>
</reference>
<organism evidence="2 3">
    <name type="scientific">Caenorhabditis auriculariae</name>
    <dbReference type="NCBI Taxonomy" id="2777116"/>
    <lineage>
        <taxon>Eukaryota</taxon>
        <taxon>Metazoa</taxon>
        <taxon>Ecdysozoa</taxon>
        <taxon>Nematoda</taxon>
        <taxon>Chromadorea</taxon>
        <taxon>Rhabditida</taxon>
        <taxon>Rhabditina</taxon>
        <taxon>Rhabditomorpha</taxon>
        <taxon>Rhabditoidea</taxon>
        <taxon>Rhabditidae</taxon>
        <taxon>Peloderinae</taxon>
        <taxon>Caenorhabditis</taxon>
    </lineage>
</organism>
<dbReference type="EMBL" id="CAJGYM010000014">
    <property type="protein sequence ID" value="CAD6190152.1"/>
    <property type="molecule type" value="Genomic_DNA"/>
</dbReference>
<dbReference type="Proteomes" id="UP000835052">
    <property type="component" value="Unassembled WGS sequence"/>
</dbReference>
<dbReference type="Pfam" id="PF03761">
    <property type="entry name" value="DUF316"/>
    <property type="match status" value="1"/>
</dbReference>
<dbReference type="InterPro" id="IPR009003">
    <property type="entry name" value="Peptidase_S1_PA"/>
</dbReference>
<dbReference type="AlphaFoldDB" id="A0A8S1H470"/>
<comment type="caution">
    <text evidence="2">The sequence shown here is derived from an EMBL/GenBank/DDBJ whole genome shotgun (WGS) entry which is preliminary data.</text>
</comment>
<keyword evidence="3" id="KW-1185">Reference proteome</keyword>
<protein>
    <submittedName>
        <fullName evidence="2">Uncharacterized protein</fullName>
    </submittedName>
</protein>
<feature type="signal peptide" evidence="1">
    <location>
        <begin position="1"/>
        <end position="15"/>
    </location>
</feature>
<accession>A0A8S1H470</accession>
<dbReference type="Gene3D" id="2.40.10.10">
    <property type="entry name" value="Trypsin-like serine proteases"/>
    <property type="match status" value="1"/>
</dbReference>
<dbReference type="InterPro" id="IPR043504">
    <property type="entry name" value="Peptidase_S1_PA_chymotrypsin"/>
</dbReference>
<dbReference type="OrthoDB" id="7754674at2759"/>
<dbReference type="SUPFAM" id="SSF50494">
    <property type="entry name" value="Trypsin-like serine proteases"/>
    <property type="match status" value="1"/>
</dbReference>
<gene>
    <name evidence="2" type="ORF">CAUJ_LOCUS6071</name>
</gene>
<evidence type="ECO:0000256" key="1">
    <source>
        <dbReference type="SAM" id="SignalP"/>
    </source>
</evidence>
<name>A0A8S1H470_9PELO</name>
<evidence type="ECO:0000313" key="2">
    <source>
        <dbReference type="EMBL" id="CAD6190152.1"/>
    </source>
</evidence>
<proteinExistence type="predicted"/>
<sequence length="198" mass="21397">MGSFWLFLLIGGAACRIIPKSEGGPLSEQENKVLFEKCGRFVSGNSVEGAPWTAFIARANKDEVKLWGTGTLISPRHVHSVQKIMGGTRGVCQISKNNTCGLDPADFTVRLNDNNAKDHPLNVKKVYVQKGAGGSGKDEVIFELSEDVSPDLNPACTPTGEKLNLRKKALVHTFSCDCCGICAPGIEKSEKITYDVLE</sequence>
<feature type="chain" id="PRO_5035890904" evidence="1">
    <location>
        <begin position="16"/>
        <end position="198"/>
    </location>
</feature>
<evidence type="ECO:0000313" key="3">
    <source>
        <dbReference type="Proteomes" id="UP000835052"/>
    </source>
</evidence>